<dbReference type="EMBL" id="FOLQ01000049">
    <property type="protein sequence ID" value="SFF33590.1"/>
    <property type="molecule type" value="Genomic_DNA"/>
</dbReference>
<feature type="signal peptide" evidence="1">
    <location>
        <begin position="1"/>
        <end position="20"/>
    </location>
</feature>
<keyword evidence="1" id="KW-0732">Signal</keyword>
<dbReference type="RefSeq" id="WP_093835180.1">
    <property type="nucleotide sequence ID" value="NZ_FOLQ01000049.1"/>
</dbReference>
<proteinExistence type="predicted"/>
<dbReference type="OrthoDB" id="9867973at2"/>
<sequence>MKNLKFPYLLMVLIWLSGCAALTNSQRNTVVNYAKLTQAYTQYPSEVAKEYIALNYEIVNMPLAYSQANDTLVHSTILKNLATFEQGNQNVQRVDDAIGVLRQYAKSLEALSTAGLPDGFGKNAELLGKSLDNVATTFNTTYKPSTLLPVGFGKLIGDVISLVGRKYINHKQAVSLRRYISRGDTLIRLLDQDAQSAFNTLNSRWSLQKQLIKAQHTALLQKMHDQDVAAKTYYSYELNQDMVDMIGRVAAFDKLLASTPKAMSNVYQAHKSVLADIQQKRSIEDQIADIQQLYEDVTKLQSEYQNLINPSQK</sequence>
<accession>A0A1I2HW33</accession>
<dbReference type="Proteomes" id="UP000198598">
    <property type="component" value="Unassembled WGS sequence"/>
</dbReference>
<evidence type="ECO:0000256" key="1">
    <source>
        <dbReference type="SAM" id="SignalP"/>
    </source>
</evidence>
<protein>
    <recommendedName>
        <fullName evidence="4">Lipoprotein</fullName>
    </recommendedName>
</protein>
<evidence type="ECO:0000313" key="3">
    <source>
        <dbReference type="Proteomes" id="UP000198598"/>
    </source>
</evidence>
<organism evidence="2 3">
    <name type="scientific">Spirosoma endophyticum</name>
    <dbReference type="NCBI Taxonomy" id="662367"/>
    <lineage>
        <taxon>Bacteria</taxon>
        <taxon>Pseudomonadati</taxon>
        <taxon>Bacteroidota</taxon>
        <taxon>Cytophagia</taxon>
        <taxon>Cytophagales</taxon>
        <taxon>Cytophagaceae</taxon>
        <taxon>Spirosoma</taxon>
    </lineage>
</organism>
<dbReference type="PROSITE" id="PS51257">
    <property type="entry name" value="PROKAR_LIPOPROTEIN"/>
    <property type="match status" value="1"/>
</dbReference>
<feature type="chain" id="PRO_5011492700" description="Lipoprotein" evidence="1">
    <location>
        <begin position="21"/>
        <end position="313"/>
    </location>
</feature>
<dbReference type="AlphaFoldDB" id="A0A1I2HW33"/>
<evidence type="ECO:0008006" key="4">
    <source>
        <dbReference type="Google" id="ProtNLM"/>
    </source>
</evidence>
<reference evidence="2 3" key="1">
    <citation type="submission" date="2016-10" db="EMBL/GenBank/DDBJ databases">
        <authorList>
            <person name="de Groot N.N."/>
        </authorList>
    </citation>
    <scope>NUCLEOTIDE SEQUENCE [LARGE SCALE GENOMIC DNA]</scope>
    <source>
        <strain evidence="2 3">DSM 26130</strain>
    </source>
</reference>
<name>A0A1I2HW33_9BACT</name>
<gene>
    <name evidence="2" type="ORF">SAMN05216167_14919</name>
</gene>
<dbReference type="STRING" id="662367.SAMN05216167_14919"/>
<keyword evidence="3" id="KW-1185">Reference proteome</keyword>
<evidence type="ECO:0000313" key="2">
    <source>
        <dbReference type="EMBL" id="SFF33590.1"/>
    </source>
</evidence>